<dbReference type="SUPFAM" id="SSF51430">
    <property type="entry name" value="NAD(P)-linked oxidoreductase"/>
    <property type="match status" value="1"/>
</dbReference>
<dbReference type="AlphaFoldDB" id="A0A9N9Z5R2"/>
<dbReference type="CDD" id="cd19079">
    <property type="entry name" value="AKR_EcYajO-like"/>
    <property type="match status" value="1"/>
</dbReference>
<evidence type="ECO:0000256" key="3">
    <source>
        <dbReference type="ARBA" id="ARBA00022857"/>
    </source>
</evidence>
<evidence type="ECO:0000256" key="2">
    <source>
        <dbReference type="ARBA" id="ARBA00007905"/>
    </source>
</evidence>
<comment type="pathway">
    <text evidence="1">Secondary metabolite biosynthesis.</text>
</comment>
<dbReference type="Pfam" id="PF00248">
    <property type="entry name" value="Aldo_ket_red"/>
    <property type="match status" value="1"/>
</dbReference>
<keyword evidence="8" id="KW-1185">Reference proteome</keyword>
<evidence type="ECO:0000313" key="8">
    <source>
        <dbReference type="Proteomes" id="UP000775872"/>
    </source>
</evidence>
<feature type="domain" description="NADP-dependent oxidoreductase" evidence="6">
    <location>
        <begin position="90"/>
        <end position="400"/>
    </location>
</feature>
<dbReference type="PANTHER" id="PTHR43364:SF9">
    <property type="entry name" value="OXIDOREDUCTASE"/>
    <property type="match status" value="1"/>
</dbReference>
<gene>
    <name evidence="7" type="ORF">CSOL1703_00001356</name>
</gene>
<dbReference type="Proteomes" id="UP000775872">
    <property type="component" value="Unassembled WGS sequence"/>
</dbReference>
<dbReference type="EMBL" id="CABFOC020000035">
    <property type="protein sequence ID" value="CAH0049400.1"/>
    <property type="molecule type" value="Genomic_DNA"/>
</dbReference>
<keyword evidence="3" id="KW-0521">NADP</keyword>
<feature type="region of interest" description="Disordered" evidence="5">
    <location>
        <begin position="30"/>
        <end position="56"/>
    </location>
</feature>
<protein>
    <recommendedName>
        <fullName evidence="6">NADP-dependent oxidoreductase domain-containing protein</fullName>
    </recommendedName>
</protein>
<dbReference type="FunFam" id="3.20.20.100:FF:000004">
    <property type="entry name" value="Oxidoreductase, aldo/keto reductase"/>
    <property type="match status" value="1"/>
</dbReference>
<dbReference type="InterPro" id="IPR036812">
    <property type="entry name" value="NAD(P)_OxRdtase_dom_sf"/>
</dbReference>
<name>A0A9N9Z5R2_9HYPO</name>
<comment type="similarity">
    <text evidence="2">Belongs to the aldo/keto reductase family.</text>
</comment>
<sequence length="416" mass="46263">MALDYLPPRGTCDAPTRAKDEVKLSVSSLRNGHENRPGDLIFSTPTGPDGSSMISTSSELPESLLRSIESTQVEYRQVGSSGLRVSNPILGTLGIGNTQWLSWVKSEEEATELLHAAYRKGINTWNTANAYSNGQSESIIGRAIKKLNIPRRKLVLMTKIGRIVADTENGPSSDFVAFLDSPVQRSKDYVNQYGLSRIAILAGVDQSLERLQTPYIDVLHIHRWDPHTPVEETMSTLHQLVCSGKVRYLAASSMWAFQLAQLQCVAALNGWTRIVAMQCHYNLLYREEEREMVKFCNMTGVGILSWAPLAEGILARPLGVTGQTKRSATGSRYYYGKSEADKEIIRRVECLASKHQVPMSRVSLSWLRRRVASAVVGINSLSRMDDILASQEFELTDEEDEYLGEPYVPKAVQGHS</sequence>
<evidence type="ECO:0000256" key="1">
    <source>
        <dbReference type="ARBA" id="ARBA00005179"/>
    </source>
</evidence>
<reference evidence="7 8" key="2">
    <citation type="submission" date="2021-10" db="EMBL/GenBank/DDBJ databases">
        <authorList>
            <person name="Piombo E."/>
        </authorList>
    </citation>
    <scope>NUCLEOTIDE SEQUENCE [LARGE SCALE GENOMIC DNA]</scope>
</reference>
<organism evidence="7 8">
    <name type="scientific">Clonostachys solani</name>
    <dbReference type="NCBI Taxonomy" id="160281"/>
    <lineage>
        <taxon>Eukaryota</taxon>
        <taxon>Fungi</taxon>
        <taxon>Dikarya</taxon>
        <taxon>Ascomycota</taxon>
        <taxon>Pezizomycotina</taxon>
        <taxon>Sordariomycetes</taxon>
        <taxon>Hypocreomycetidae</taxon>
        <taxon>Hypocreales</taxon>
        <taxon>Bionectriaceae</taxon>
        <taxon>Clonostachys</taxon>
    </lineage>
</organism>
<reference evidence="8" key="1">
    <citation type="submission" date="2019-06" db="EMBL/GenBank/DDBJ databases">
        <authorList>
            <person name="Broberg M."/>
        </authorList>
    </citation>
    <scope>NUCLEOTIDE SEQUENCE [LARGE SCALE GENOMIC DNA]</scope>
</reference>
<dbReference type="GO" id="GO:0005829">
    <property type="term" value="C:cytosol"/>
    <property type="evidence" value="ECO:0007669"/>
    <property type="project" value="UniProtKB-ARBA"/>
</dbReference>
<evidence type="ECO:0000256" key="5">
    <source>
        <dbReference type="SAM" id="MobiDB-lite"/>
    </source>
</evidence>
<dbReference type="Gene3D" id="3.20.20.100">
    <property type="entry name" value="NADP-dependent oxidoreductase domain"/>
    <property type="match status" value="1"/>
</dbReference>
<dbReference type="OrthoDB" id="1720422at2759"/>
<keyword evidence="4" id="KW-0560">Oxidoreductase</keyword>
<dbReference type="InterPro" id="IPR050523">
    <property type="entry name" value="AKR_Detox_Biosynth"/>
</dbReference>
<evidence type="ECO:0000259" key="6">
    <source>
        <dbReference type="Pfam" id="PF00248"/>
    </source>
</evidence>
<dbReference type="GO" id="GO:0016491">
    <property type="term" value="F:oxidoreductase activity"/>
    <property type="evidence" value="ECO:0007669"/>
    <property type="project" value="UniProtKB-KW"/>
</dbReference>
<evidence type="ECO:0000313" key="7">
    <source>
        <dbReference type="EMBL" id="CAH0049400.1"/>
    </source>
</evidence>
<evidence type="ECO:0000256" key="4">
    <source>
        <dbReference type="ARBA" id="ARBA00023002"/>
    </source>
</evidence>
<proteinExistence type="inferred from homology"/>
<comment type="caution">
    <text evidence="7">The sequence shown here is derived from an EMBL/GenBank/DDBJ whole genome shotgun (WGS) entry which is preliminary data.</text>
</comment>
<accession>A0A9N9Z5R2</accession>
<dbReference type="PANTHER" id="PTHR43364">
    <property type="entry name" value="NADH-SPECIFIC METHYLGLYOXAL REDUCTASE-RELATED"/>
    <property type="match status" value="1"/>
</dbReference>
<dbReference type="InterPro" id="IPR023210">
    <property type="entry name" value="NADP_OxRdtase_dom"/>
</dbReference>